<protein>
    <submittedName>
        <fullName evidence="2">Uncharacterized protein</fullName>
    </submittedName>
</protein>
<evidence type="ECO:0000256" key="1">
    <source>
        <dbReference type="SAM" id="Phobius"/>
    </source>
</evidence>
<feature type="transmembrane region" description="Helical" evidence="1">
    <location>
        <begin position="43"/>
        <end position="62"/>
    </location>
</feature>
<gene>
    <name evidence="2" type="ORF">E2626_11850</name>
</gene>
<dbReference type="Proteomes" id="UP000297776">
    <property type="component" value="Unassembled WGS sequence"/>
</dbReference>
<accession>A0A4Y8LD96</accession>
<keyword evidence="1" id="KW-1133">Transmembrane helix</keyword>
<feature type="transmembrane region" description="Helical" evidence="1">
    <location>
        <begin position="14"/>
        <end position="36"/>
    </location>
</feature>
<proteinExistence type="predicted"/>
<name>A0A4Y8LD96_9BACL</name>
<comment type="caution">
    <text evidence="2">The sequence shown here is derived from an EMBL/GenBank/DDBJ whole genome shotgun (WGS) entry which is preliminary data.</text>
</comment>
<reference evidence="2 3" key="1">
    <citation type="submission" date="2019-03" db="EMBL/GenBank/DDBJ databases">
        <authorList>
            <person name="Yang Y."/>
        </authorList>
    </citation>
    <scope>NUCLEOTIDE SEQUENCE [LARGE SCALE GENOMIC DNA]</scope>
    <source>
        <strain evidence="2 3">ASL-1</strain>
    </source>
</reference>
<dbReference type="AlphaFoldDB" id="A0A4Y8LD96"/>
<keyword evidence="1" id="KW-0812">Transmembrane</keyword>
<dbReference type="RefSeq" id="WP_134381979.1">
    <property type="nucleotide sequence ID" value="NZ_SORX01000006.1"/>
</dbReference>
<dbReference type="EMBL" id="SORX01000006">
    <property type="protein sequence ID" value="TFE00660.1"/>
    <property type="molecule type" value="Genomic_DNA"/>
</dbReference>
<sequence length="70" mass="7941">MEISESVSALLNEMAMRVAFLRVVIIAAYALPYLVLRSLRAPRWLCGFVSTIITGVVGYQYMMNYYLTSL</sequence>
<evidence type="ECO:0000313" key="2">
    <source>
        <dbReference type="EMBL" id="TFE00660.1"/>
    </source>
</evidence>
<organism evidence="2 3">
    <name type="scientific">Jeotgalibacillus salarius</name>
    <dbReference type="NCBI Taxonomy" id="546023"/>
    <lineage>
        <taxon>Bacteria</taxon>
        <taxon>Bacillati</taxon>
        <taxon>Bacillota</taxon>
        <taxon>Bacilli</taxon>
        <taxon>Bacillales</taxon>
        <taxon>Caryophanaceae</taxon>
        <taxon>Jeotgalibacillus</taxon>
    </lineage>
</organism>
<evidence type="ECO:0000313" key="3">
    <source>
        <dbReference type="Proteomes" id="UP000297776"/>
    </source>
</evidence>
<keyword evidence="3" id="KW-1185">Reference proteome</keyword>
<keyword evidence="1" id="KW-0472">Membrane</keyword>